<dbReference type="SUPFAM" id="SSF160240">
    <property type="entry name" value="Cation efflux protein cytoplasmic domain-like"/>
    <property type="match status" value="1"/>
</dbReference>
<evidence type="ECO:0000259" key="8">
    <source>
        <dbReference type="Pfam" id="PF01545"/>
    </source>
</evidence>
<sequence length="418" mass="47812">MNQANVDYKKESKKVINKLLIASTFINLALTIIKYVLGKWIGNVALQADALHSSLDVLSSVIVFSAMFFSYIKSEKFPFGLYKLENIASSFVSLLIILTAFEIGYSLFEKREPVHTSVLNQIIVAIVLFFIVILMYLYSKYEKKIGTQYSSSGLVSDAEHIKSDLFSIFIIICSIIFSIFGLNIDKYVAIVIVVMILHSGFELLKNSTLALLDINVDKKTIEAIKQEISQFEHVNEITSIKGRKSGRFMLLEIIVKLDIASFEEAHKLSSQIEQRIYEKFPNVDNVIVHYEPIEKKIVKICIPQTKNEQISEDFSNSNSFLIIDYDLSRKKILNKQQKPNDFLELKEKKGIQIALYLVKEGVDIIVTTKHIENTGPYFVFKTHNKKFYVVENVQIDNLEELLKSISNKIYVKQTGEET</sequence>
<dbReference type="InterPro" id="IPR027470">
    <property type="entry name" value="Cation_efflux_CTD"/>
</dbReference>
<feature type="transmembrane region" description="Helical" evidence="7">
    <location>
        <begin position="50"/>
        <end position="72"/>
    </location>
</feature>
<dbReference type="InterPro" id="IPR036837">
    <property type="entry name" value="Cation_efflux_CTD_sf"/>
</dbReference>
<dbReference type="GO" id="GO:0015341">
    <property type="term" value="F:zinc efflux antiporter activity"/>
    <property type="evidence" value="ECO:0007669"/>
    <property type="project" value="TreeGrafter"/>
</dbReference>
<dbReference type="GO" id="GO:0015093">
    <property type="term" value="F:ferrous iron transmembrane transporter activity"/>
    <property type="evidence" value="ECO:0007669"/>
    <property type="project" value="TreeGrafter"/>
</dbReference>
<evidence type="ECO:0000256" key="7">
    <source>
        <dbReference type="SAM" id="Phobius"/>
    </source>
</evidence>
<dbReference type="InterPro" id="IPR027469">
    <property type="entry name" value="Cation_efflux_TMD_sf"/>
</dbReference>
<dbReference type="RefSeq" id="WP_143338724.1">
    <property type="nucleotide sequence ID" value="NZ_FMYU01000012.1"/>
</dbReference>
<dbReference type="InterPro" id="IPR002524">
    <property type="entry name" value="Cation_efflux"/>
</dbReference>
<dbReference type="NCBIfam" id="TIGR01297">
    <property type="entry name" value="CDF"/>
    <property type="match status" value="1"/>
</dbReference>
<dbReference type="Pfam" id="PF16916">
    <property type="entry name" value="ZT_dimer"/>
    <property type="match status" value="1"/>
</dbReference>
<keyword evidence="6 7" id="KW-0472">Membrane</keyword>
<keyword evidence="3" id="KW-0813">Transport</keyword>
<feature type="transmembrane region" description="Helical" evidence="7">
    <location>
        <begin position="187"/>
        <end position="204"/>
    </location>
</feature>
<protein>
    <submittedName>
        <fullName evidence="10">Cation diffusion facilitator family transporter</fullName>
    </submittedName>
</protein>
<organism evidence="10 11">
    <name type="scientific">Desulfurella multipotens</name>
    <dbReference type="NCBI Taxonomy" id="79269"/>
    <lineage>
        <taxon>Bacteria</taxon>
        <taxon>Pseudomonadati</taxon>
        <taxon>Campylobacterota</taxon>
        <taxon>Desulfurellia</taxon>
        <taxon>Desulfurellales</taxon>
        <taxon>Desulfurellaceae</taxon>
        <taxon>Desulfurella</taxon>
    </lineage>
</organism>
<dbReference type="Gene3D" id="1.20.1510.10">
    <property type="entry name" value="Cation efflux protein transmembrane domain"/>
    <property type="match status" value="1"/>
</dbReference>
<keyword evidence="11" id="KW-1185">Reference proteome</keyword>
<feature type="transmembrane region" description="Helical" evidence="7">
    <location>
        <begin position="19"/>
        <end position="38"/>
    </location>
</feature>
<dbReference type="Gene3D" id="3.30.70.1350">
    <property type="entry name" value="Cation efflux protein, cytoplasmic domain"/>
    <property type="match status" value="1"/>
</dbReference>
<feature type="domain" description="Cation efflux protein transmembrane" evidence="8">
    <location>
        <begin position="20"/>
        <end position="212"/>
    </location>
</feature>
<comment type="subcellular location">
    <subcellularLocation>
        <location evidence="1">Membrane</location>
        <topology evidence="1">Multi-pass membrane protein</topology>
    </subcellularLocation>
</comment>
<evidence type="ECO:0000256" key="5">
    <source>
        <dbReference type="ARBA" id="ARBA00022989"/>
    </source>
</evidence>
<evidence type="ECO:0000256" key="1">
    <source>
        <dbReference type="ARBA" id="ARBA00004141"/>
    </source>
</evidence>
<dbReference type="InterPro" id="IPR058533">
    <property type="entry name" value="Cation_efflux_TM"/>
</dbReference>
<dbReference type="AlphaFoldDB" id="A0A1G6QP26"/>
<evidence type="ECO:0000256" key="2">
    <source>
        <dbReference type="ARBA" id="ARBA00008114"/>
    </source>
</evidence>
<dbReference type="GO" id="GO:0006882">
    <property type="term" value="P:intracellular zinc ion homeostasis"/>
    <property type="evidence" value="ECO:0007669"/>
    <property type="project" value="TreeGrafter"/>
</dbReference>
<dbReference type="GO" id="GO:0005886">
    <property type="term" value="C:plasma membrane"/>
    <property type="evidence" value="ECO:0007669"/>
    <property type="project" value="TreeGrafter"/>
</dbReference>
<dbReference type="Gene3D" id="3.30.420.130">
    <property type="entry name" value="Dinitrogenase iron-molybdenum cofactor biosynthesis domain"/>
    <property type="match status" value="1"/>
</dbReference>
<dbReference type="GO" id="GO:0015086">
    <property type="term" value="F:cadmium ion transmembrane transporter activity"/>
    <property type="evidence" value="ECO:0007669"/>
    <property type="project" value="TreeGrafter"/>
</dbReference>
<keyword evidence="4 7" id="KW-0812">Transmembrane</keyword>
<name>A0A1G6QP26_9BACT</name>
<feature type="domain" description="Cation efflux protein cytoplasmic" evidence="9">
    <location>
        <begin position="217"/>
        <end position="292"/>
    </location>
</feature>
<evidence type="ECO:0000256" key="4">
    <source>
        <dbReference type="ARBA" id="ARBA00022692"/>
    </source>
</evidence>
<dbReference type="OrthoDB" id="9806522at2"/>
<dbReference type="PANTHER" id="PTHR43840">
    <property type="entry name" value="MITOCHONDRIAL METAL TRANSPORTER 1-RELATED"/>
    <property type="match status" value="1"/>
</dbReference>
<dbReference type="PANTHER" id="PTHR43840:SF15">
    <property type="entry name" value="MITOCHONDRIAL METAL TRANSPORTER 1-RELATED"/>
    <property type="match status" value="1"/>
</dbReference>
<feature type="transmembrane region" description="Helical" evidence="7">
    <location>
        <begin position="118"/>
        <end position="138"/>
    </location>
</feature>
<proteinExistence type="inferred from homology"/>
<keyword evidence="5 7" id="KW-1133">Transmembrane helix</keyword>
<evidence type="ECO:0000313" key="11">
    <source>
        <dbReference type="Proteomes" id="UP000199411"/>
    </source>
</evidence>
<dbReference type="EMBL" id="FMYU01000012">
    <property type="protein sequence ID" value="SDC94140.1"/>
    <property type="molecule type" value="Genomic_DNA"/>
</dbReference>
<accession>A0A1G6QP26</accession>
<dbReference type="SUPFAM" id="SSF53146">
    <property type="entry name" value="Nitrogenase accessory factor-like"/>
    <property type="match status" value="1"/>
</dbReference>
<feature type="transmembrane region" description="Helical" evidence="7">
    <location>
        <begin position="84"/>
        <end position="106"/>
    </location>
</feature>
<dbReference type="InterPro" id="IPR036105">
    <property type="entry name" value="DiNase_FeMo-co_biosyn_sf"/>
</dbReference>
<comment type="similarity">
    <text evidence="2">Belongs to the cation diffusion facilitator (CDF) transporter (TC 2.A.4) family.</text>
</comment>
<dbReference type="InterPro" id="IPR050291">
    <property type="entry name" value="CDF_Transporter"/>
</dbReference>
<dbReference type="Pfam" id="PF01545">
    <property type="entry name" value="Cation_efflux"/>
    <property type="match status" value="1"/>
</dbReference>
<gene>
    <name evidence="10" type="ORF">SAMN05660835_01633</name>
</gene>
<evidence type="ECO:0000313" key="10">
    <source>
        <dbReference type="EMBL" id="SDC94140.1"/>
    </source>
</evidence>
<dbReference type="SUPFAM" id="SSF161111">
    <property type="entry name" value="Cation efflux protein transmembrane domain-like"/>
    <property type="match status" value="1"/>
</dbReference>
<evidence type="ECO:0000256" key="6">
    <source>
        <dbReference type="ARBA" id="ARBA00023136"/>
    </source>
</evidence>
<feature type="transmembrane region" description="Helical" evidence="7">
    <location>
        <begin position="165"/>
        <end position="181"/>
    </location>
</feature>
<evidence type="ECO:0000256" key="3">
    <source>
        <dbReference type="ARBA" id="ARBA00022448"/>
    </source>
</evidence>
<reference evidence="11" key="1">
    <citation type="submission" date="2016-10" db="EMBL/GenBank/DDBJ databases">
        <authorList>
            <person name="Varghese N."/>
            <person name="Submissions S."/>
        </authorList>
    </citation>
    <scope>NUCLEOTIDE SEQUENCE [LARGE SCALE GENOMIC DNA]</scope>
    <source>
        <strain evidence="11">DSM 8415</strain>
    </source>
</reference>
<evidence type="ECO:0000259" key="9">
    <source>
        <dbReference type="Pfam" id="PF16916"/>
    </source>
</evidence>
<dbReference type="Proteomes" id="UP000199411">
    <property type="component" value="Unassembled WGS sequence"/>
</dbReference>